<comment type="caution">
    <text evidence="3">The sequence shown here is derived from an EMBL/GenBank/DDBJ whole genome shotgun (WGS) entry which is preliminary data.</text>
</comment>
<dbReference type="Proteomes" id="UP000004892">
    <property type="component" value="Unassembled WGS sequence"/>
</dbReference>
<evidence type="ECO:0000313" key="4">
    <source>
        <dbReference type="Proteomes" id="UP000004892"/>
    </source>
</evidence>
<proteinExistence type="predicted"/>
<reference evidence="3 4" key="1">
    <citation type="submission" date="2012-01" db="EMBL/GenBank/DDBJ databases">
        <title>The Genome Sequence of Odoribacter laneus YIT 12061.</title>
        <authorList>
            <consortium name="The Broad Institute Genome Sequencing Platform"/>
            <person name="Earl A."/>
            <person name="Ward D."/>
            <person name="Feldgarden M."/>
            <person name="Gevers D."/>
            <person name="Morotomi M."/>
            <person name="Young S.K."/>
            <person name="Zeng Q."/>
            <person name="Gargeya S."/>
            <person name="Fitzgerald M."/>
            <person name="Haas B."/>
            <person name="Abouelleil A."/>
            <person name="Alvarado L."/>
            <person name="Arachchi H.M."/>
            <person name="Berlin A."/>
            <person name="Chapman S.B."/>
            <person name="Gearin G."/>
            <person name="Goldberg J."/>
            <person name="Griggs A."/>
            <person name="Gujja S."/>
            <person name="Hansen M."/>
            <person name="Heiman D."/>
            <person name="Howarth C."/>
            <person name="Larimer J."/>
            <person name="Lui A."/>
            <person name="MacDonald P.J.P."/>
            <person name="McCowen C."/>
            <person name="Montmayeur A."/>
            <person name="Murphy C."/>
            <person name="Neiman D."/>
            <person name="Pearson M."/>
            <person name="Priest M."/>
            <person name="Roberts A."/>
            <person name="Saif S."/>
            <person name="Shea T."/>
            <person name="Sisk P."/>
            <person name="Stolte C."/>
            <person name="Sykes S."/>
            <person name="Wortman J."/>
            <person name="Nusbaum C."/>
            <person name="Birren B."/>
        </authorList>
    </citation>
    <scope>NUCLEOTIDE SEQUENCE [LARGE SCALE GENOMIC DNA]</scope>
    <source>
        <strain evidence="3 4">YIT 12061</strain>
    </source>
</reference>
<keyword evidence="4" id="KW-1185">Reference proteome</keyword>
<dbReference type="AlphaFoldDB" id="H1DGS1"/>
<sequence>MKKLLLAFIAGIALLGSVKAQTEYTIGPKVGLNVSNISHSHGNSKASVNVGVFGEARFTDLIGLQLEVLYSRQGWRDKVDIDGIREKVNYRVNYLNIPVLARIYVLERLSVDLGPQLGIGLNAKSKYKHSGTTVKEKLHDLNTIEASFVFGVSYDLFDHLLISARYNLGLSNAFDKDTFGKSNKNGVFQFSVGYKFNW</sequence>
<evidence type="ECO:0000256" key="1">
    <source>
        <dbReference type="SAM" id="SignalP"/>
    </source>
</evidence>
<dbReference type="STRING" id="742817.HMPREF9449_01457"/>
<evidence type="ECO:0000313" key="3">
    <source>
        <dbReference type="EMBL" id="EHP47604.1"/>
    </source>
</evidence>
<evidence type="ECO:0000259" key="2">
    <source>
        <dbReference type="Pfam" id="PF13568"/>
    </source>
</evidence>
<dbReference type="RefSeq" id="WP_009136605.1">
    <property type="nucleotide sequence ID" value="NZ_JH594596.1"/>
</dbReference>
<dbReference type="InterPro" id="IPR025665">
    <property type="entry name" value="Beta-barrel_OMP_2"/>
</dbReference>
<feature type="domain" description="Outer membrane protein beta-barrel" evidence="2">
    <location>
        <begin position="20"/>
        <end position="175"/>
    </location>
</feature>
<dbReference type="GeneID" id="98069030"/>
<organism evidence="3 4">
    <name type="scientific">Odoribacter laneus YIT 12061</name>
    <dbReference type="NCBI Taxonomy" id="742817"/>
    <lineage>
        <taxon>Bacteria</taxon>
        <taxon>Pseudomonadati</taxon>
        <taxon>Bacteroidota</taxon>
        <taxon>Bacteroidia</taxon>
        <taxon>Bacteroidales</taxon>
        <taxon>Odoribacteraceae</taxon>
        <taxon>Odoribacter</taxon>
    </lineage>
</organism>
<dbReference type="PATRIC" id="fig|742817.3.peg.1546"/>
<gene>
    <name evidence="3" type="ORF">HMPREF9449_01457</name>
</gene>
<feature type="chain" id="PRO_5003549471" description="Outer membrane protein beta-barrel domain-containing protein" evidence="1">
    <location>
        <begin position="21"/>
        <end position="198"/>
    </location>
</feature>
<protein>
    <recommendedName>
        <fullName evidence="2">Outer membrane protein beta-barrel domain-containing protein</fullName>
    </recommendedName>
</protein>
<dbReference type="EMBL" id="ADMC01000022">
    <property type="protein sequence ID" value="EHP47604.1"/>
    <property type="molecule type" value="Genomic_DNA"/>
</dbReference>
<accession>H1DGS1</accession>
<feature type="signal peptide" evidence="1">
    <location>
        <begin position="1"/>
        <end position="20"/>
    </location>
</feature>
<name>H1DGS1_9BACT</name>
<dbReference type="InterPro" id="IPR011250">
    <property type="entry name" value="OMP/PagP_B-barrel"/>
</dbReference>
<dbReference type="SUPFAM" id="SSF56925">
    <property type="entry name" value="OMPA-like"/>
    <property type="match status" value="1"/>
</dbReference>
<keyword evidence="1" id="KW-0732">Signal</keyword>
<dbReference type="HOGENOM" id="CLU_082049_0_0_10"/>
<dbReference type="eggNOG" id="COG3637">
    <property type="taxonomic scope" value="Bacteria"/>
</dbReference>
<dbReference type="Pfam" id="PF13568">
    <property type="entry name" value="OMP_b-brl_2"/>
    <property type="match status" value="1"/>
</dbReference>
<dbReference type="Gene3D" id="2.40.160.20">
    <property type="match status" value="1"/>
</dbReference>